<feature type="non-terminal residue" evidence="1">
    <location>
        <position position="115"/>
    </location>
</feature>
<reference evidence="1" key="1">
    <citation type="submission" date="2013-08" db="EMBL/GenBank/DDBJ databases">
        <authorList>
            <person name="Mendez C."/>
            <person name="Richter M."/>
            <person name="Ferrer M."/>
            <person name="Sanchez J."/>
        </authorList>
    </citation>
    <scope>NUCLEOTIDE SEQUENCE</scope>
</reference>
<name>T1AYM0_9ZZZZ</name>
<dbReference type="AlphaFoldDB" id="T1AYM0"/>
<sequence>TTPGGTNIYAYSSSAVVLNNPSPYNTISLSSLPLHTGETYYVSVEALNNAGLTTTVTSSGQYVVPTLSFSLNSSNVNLGDWNATNSYTTTNTSTLSVLTNAYNGYTISAYETSLL</sequence>
<gene>
    <name evidence="1" type="ORF">B2A_08539</name>
</gene>
<organism evidence="1">
    <name type="scientific">mine drainage metagenome</name>
    <dbReference type="NCBI Taxonomy" id="410659"/>
    <lineage>
        <taxon>unclassified sequences</taxon>
        <taxon>metagenomes</taxon>
        <taxon>ecological metagenomes</taxon>
    </lineage>
</organism>
<dbReference type="EMBL" id="AUZZ01006150">
    <property type="protein sequence ID" value="EQD47185.1"/>
    <property type="molecule type" value="Genomic_DNA"/>
</dbReference>
<protein>
    <submittedName>
        <fullName evidence="1">Uncharacterized protein</fullName>
    </submittedName>
</protein>
<reference evidence="1" key="2">
    <citation type="journal article" date="2014" name="ISME J.">
        <title>Microbial stratification in low pH oxic and suboxic macroscopic growths along an acid mine drainage.</title>
        <authorList>
            <person name="Mendez-Garcia C."/>
            <person name="Mesa V."/>
            <person name="Sprenger R.R."/>
            <person name="Richter M."/>
            <person name="Diez M.S."/>
            <person name="Solano J."/>
            <person name="Bargiela R."/>
            <person name="Golyshina O.V."/>
            <person name="Manteca A."/>
            <person name="Ramos J.L."/>
            <person name="Gallego J.R."/>
            <person name="Llorente I."/>
            <person name="Martins Dos Santos V.A."/>
            <person name="Jensen O.N."/>
            <person name="Pelaez A.I."/>
            <person name="Sanchez J."/>
            <person name="Ferrer M."/>
        </authorList>
    </citation>
    <scope>NUCLEOTIDE SEQUENCE</scope>
</reference>
<feature type="non-terminal residue" evidence="1">
    <location>
        <position position="1"/>
    </location>
</feature>
<evidence type="ECO:0000313" key="1">
    <source>
        <dbReference type="EMBL" id="EQD47185.1"/>
    </source>
</evidence>
<accession>T1AYM0</accession>
<proteinExistence type="predicted"/>
<comment type="caution">
    <text evidence="1">The sequence shown here is derived from an EMBL/GenBank/DDBJ whole genome shotgun (WGS) entry which is preliminary data.</text>
</comment>